<protein>
    <submittedName>
        <fullName evidence="3">Transposase and inactivated derivatives</fullName>
    </submittedName>
</protein>
<evidence type="ECO:0000259" key="2">
    <source>
        <dbReference type="Pfam" id="PF13817"/>
    </source>
</evidence>
<reference evidence="3 4" key="1">
    <citation type="submission" date="2018-06" db="EMBL/GenBank/DDBJ databases">
        <authorList>
            <consortium name="Pathogen Informatics"/>
            <person name="Doyle S."/>
        </authorList>
    </citation>
    <scope>NUCLEOTIDE SEQUENCE [LARGE SCALE GENOMIC DNA]</scope>
    <source>
        <strain evidence="3 4">NCTC13291</strain>
    </source>
</reference>
<dbReference type="Pfam" id="PF13817">
    <property type="entry name" value="DDE_Tnp_IS66_C"/>
    <property type="match status" value="1"/>
</dbReference>
<dbReference type="Proteomes" id="UP000254919">
    <property type="component" value="Unassembled WGS sequence"/>
</dbReference>
<name>A0A379PN37_9PROT</name>
<dbReference type="AlphaFoldDB" id="A0A379PN37"/>
<dbReference type="PANTHER" id="PTHR33678:SF1">
    <property type="entry name" value="BLL1576 PROTEIN"/>
    <property type="match status" value="1"/>
</dbReference>
<evidence type="ECO:0000259" key="1">
    <source>
        <dbReference type="Pfam" id="PF03050"/>
    </source>
</evidence>
<dbReference type="InterPro" id="IPR052344">
    <property type="entry name" value="Transposase-related"/>
</dbReference>
<gene>
    <name evidence="3" type="ORF">NCTC13291_04600</name>
</gene>
<evidence type="ECO:0000313" key="4">
    <source>
        <dbReference type="Proteomes" id="UP000254919"/>
    </source>
</evidence>
<dbReference type="InterPro" id="IPR004291">
    <property type="entry name" value="Transposase_IS66_central"/>
</dbReference>
<feature type="domain" description="Transposase IS66 C-terminal" evidence="2">
    <location>
        <begin position="104"/>
        <end position="141"/>
    </location>
</feature>
<sequence>MPIDRLPAAARLAVRQQHIAPLVAGLETWMRESRGKLSRHNPVAKAMDYMLTRWETFARFLSDGRICLTNNAAERALRGIALGRKAWLFAGSDRGGDRAAAMVSLIYTAKLNDVDPRAWLADVLARIAGHPASRLHELLPWNWRAAREATAVAQAA</sequence>
<organism evidence="3 4">
    <name type="scientific">Roseomonas mucosa</name>
    <dbReference type="NCBI Taxonomy" id="207340"/>
    <lineage>
        <taxon>Bacteria</taxon>
        <taxon>Pseudomonadati</taxon>
        <taxon>Pseudomonadota</taxon>
        <taxon>Alphaproteobacteria</taxon>
        <taxon>Acetobacterales</taxon>
        <taxon>Roseomonadaceae</taxon>
        <taxon>Roseomonas</taxon>
    </lineage>
</organism>
<evidence type="ECO:0000313" key="3">
    <source>
        <dbReference type="EMBL" id="SUE95712.1"/>
    </source>
</evidence>
<proteinExistence type="predicted"/>
<dbReference type="Pfam" id="PF03050">
    <property type="entry name" value="DDE_Tnp_IS66"/>
    <property type="match status" value="1"/>
</dbReference>
<accession>A0A379PN37</accession>
<dbReference type="PANTHER" id="PTHR33678">
    <property type="entry name" value="BLL1576 PROTEIN"/>
    <property type="match status" value="1"/>
</dbReference>
<dbReference type="InterPro" id="IPR039552">
    <property type="entry name" value="IS66_C"/>
</dbReference>
<dbReference type="EMBL" id="UGVN01000004">
    <property type="protein sequence ID" value="SUE95712.1"/>
    <property type="molecule type" value="Genomic_DNA"/>
</dbReference>
<feature type="domain" description="Transposase IS66 central" evidence="1">
    <location>
        <begin position="8"/>
        <end position="97"/>
    </location>
</feature>